<dbReference type="PANTHER" id="PTHR42770">
    <property type="entry name" value="AMINO ACID TRANSPORTER-RELATED"/>
    <property type="match status" value="1"/>
</dbReference>
<proteinExistence type="predicted"/>
<accession>A0A8J7YQH5</accession>
<protein>
    <recommendedName>
        <fullName evidence="8">APC family permease</fullName>
    </recommendedName>
</protein>
<dbReference type="PANTHER" id="PTHR42770:SF7">
    <property type="entry name" value="MEMBRANE PROTEIN"/>
    <property type="match status" value="1"/>
</dbReference>
<evidence type="ECO:0000256" key="3">
    <source>
        <dbReference type="ARBA" id="ARBA00022989"/>
    </source>
</evidence>
<dbReference type="AlphaFoldDB" id="A0A8J7YQH5"/>
<comment type="caution">
    <text evidence="6">The sequence shown here is derived from an EMBL/GenBank/DDBJ whole genome shotgun (WGS) entry which is preliminary data.</text>
</comment>
<name>A0A8J7YQH5_9ARCH</name>
<dbReference type="EMBL" id="JAHEAC010000151">
    <property type="protein sequence ID" value="MBX8645035.1"/>
    <property type="molecule type" value="Genomic_DNA"/>
</dbReference>
<dbReference type="GO" id="GO:0016020">
    <property type="term" value="C:membrane"/>
    <property type="evidence" value="ECO:0007669"/>
    <property type="project" value="UniProtKB-SubCell"/>
</dbReference>
<feature type="non-terminal residue" evidence="6">
    <location>
        <position position="249"/>
    </location>
</feature>
<evidence type="ECO:0000256" key="5">
    <source>
        <dbReference type="SAM" id="Phobius"/>
    </source>
</evidence>
<evidence type="ECO:0000256" key="1">
    <source>
        <dbReference type="ARBA" id="ARBA00004141"/>
    </source>
</evidence>
<feature type="transmembrane region" description="Helical" evidence="5">
    <location>
        <begin position="68"/>
        <end position="88"/>
    </location>
</feature>
<keyword evidence="4 5" id="KW-0472">Membrane</keyword>
<gene>
    <name evidence="6" type="ORF">KIY12_10025</name>
</gene>
<dbReference type="InterPro" id="IPR050367">
    <property type="entry name" value="APC_superfamily"/>
</dbReference>
<organism evidence="6 7">
    <name type="scientific">Candidatus Sysuiplasma superficiale</name>
    <dbReference type="NCBI Taxonomy" id="2823368"/>
    <lineage>
        <taxon>Archaea</taxon>
        <taxon>Methanobacteriati</taxon>
        <taxon>Thermoplasmatota</taxon>
        <taxon>Thermoplasmata</taxon>
        <taxon>Candidatus Sysuiplasmatales</taxon>
        <taxon>Candidatus Sysuiplasmataceae</taxon>
        <taxon>Candidatus Sysuiplasma</taxon>
    </lineage>
</organism>
<keyword evidence="3 5" id="KW-1133">Transmembrane helix</keyword>
<feature type="transmembrane region" description="Helical" evidence="5">
    <location>
        <begin position="108"/>
        <end position="129"/>
    </location>
</feature>
<feature type="transmembrane region" description="Helical" evidence="5">
    <location>
        <begin position="41"/>
        <end position="61"/>
    </location>
</feature>
<evidence type="ECO:0000256" key="2">
    <source>
        <dbReference type="ARBA" id="ARBA00022692"/>
    </source>
</evidence>
<evidence type="ECO:0008006" key="8">
    <source>
        <dbReference type="Google" id="ProtNLM"/>
    </source>
</evidence>
<evidence type="ECO:0000313" key="7">
    <source>
        <dbReference type="Proteomes" id="UP000750197"/>
    </source>
</evidence>
<reference evidence="6" key="1">
    <citation type="submission" date="2021-05" db="EMBL/GenBank/DDBJ databases">
        <title>Genomic insights into ecological role and evolution of a novel Thermoplasmata order Candidatus Sysuiplasmatales.</title>
        <authorList>
            <person name="Yuan Y."/>
        </authorList>
    </citation>
    <scope>NUCLEOTIDE SEQUENCE</scope>
    <source>
        <strain evidence="6">TUT19-bin139</strain>
    </source>
</reference>
<evidence type="ECO:0000256" key="4">
    <source>
        <dbReference type="ARBA" id="ARBA00023136"/>
    </source>
</evidence>
<sequence>MEGPAGEKVPSDNQVKTFERTATGLVREISAFRTLVLDLMFTSPVFMFVFAILGIGIFVGADMVVSTLLALLIGFTTAGMYALLSIAYPRSGGDYIFISRILSPPLGFMVNFVFTIVNISVIGTEAVWVSTMALGPMFSGLGAIMNSSSLASYASVFSQPVYIFIIGAVVMLVFTSVMFFGTGPTFKIKSVLFFVAVFSVIVYIAAIGLTSTSAMISNFNHLSSTSYQQYSGIVTSNGLPEKFEVVPTL</sequence>
<dbReference type="Proteomes" id="UP000750197">
    <property type="component" value="Unassembled WGS sequence"/>
</dbReference>
<dbReference type="Gene3D" id="1.20.1740.10">
    <property type="entry name" value="Amino acid/polyamine transporter I"/>
    <property type="match status" value="1"/>
</dbReference>
<feature type="transmembrane region" description="Helical" evidence="5">
    <location>
        <begin position="161"/>
        <end position="180"/>
    </location>
</feature>
<keyword evidence="2 5" id="KW-0812">Transmembrane</keyword>
<comment type="subcellular location">
    <subcellularLocation>
        <location evidence="1">Membrane</location>
        <topology evidence="1">Multi-pass membrane protein</topology>
    </subcellularLocation>
</comment>
<evidence type="ECO:0000313" key="6">
    <source>
        <dbReference type="EMBL" id="MBX8645035.1"/>
    </source>
</evidence>
<feature type="transmembrane region" description="Helical" evidence="5">
    <location>
        <begin position="192"/>
        <end position="216"/>
    </location>
</feature>